<dbReference type="EMBL" id="JAPDRK010000003">
    <property type="protein sequence ID" value="KAJ9614060.1"/>
    <property type="molecule type" value="Genomic_DNA"/>
</dbReference>
<proteinExistence type="predicted"/>
<dbReference type="InterPro" id="IPR011990">
    <property type="entry name" value="TPR-like_helical_dom_sf"/>
</dbReference>
<name>A0AA39CNA7_9EURO</name>
<dbReference type="Gene3D" id="1.25.40.10">
    <property type="entry name" value="Tetratricopeptide repeat domain"/>
    <property type="match status" value="1"/>
</dbReference>
<dbReference type="Proteomes" id="UP001172673">
    <property type="component" value="Unassembled WGS sequence"/>
</dbReference>
<protein>
    <submittedName>
        <fullName evidence="2">Uncharacterized protein</fullName>
    </submittedName>
</protein>
<comment type="caution">
    <text evidence="2">The sequence shown here is derived from an EMBL/GenBank/DDBJ whole genome shotgun (WGS) entry which is preliminary data.</text>
</comment>
<gene>
    <name evidence="2" type="ORF">H2200_002196</name>
</gene>
<accession>A0AA39CNA7</accession>
<feature type="compositionally biased region" description="Low complexity" evidence="1">
    <location>
        <begin position="11"/>
        <end position="32"/>
    </location>
</feature>
<reference evidence="2" key="1">
    <citation type="submission" date="2022-10" db="EMBL/GenBank/DDBJ databases">
        <title>Culturing micro-colonial fungi from biological soil crusts in the Mojave desert and describing Neophaeococcomyces mojavensis, and introducing the new genera and species Taxawa tesnikishii.</title>
        <authorList>
            <person name="Kurbessoian T."/>
            <person name="Stajich J.E."/>
        </authorList>
    </citation>
    <scope>NUCLEOTIDE SEQUENCE</scope>
    <source>
        <strain evidence="2">TK_41</strain>
    </source>
</reference>
<organism evidence="2 3">
    <name type="scientific">Cladophialophora chaetospira</name>
    <dbReference type="NCBI Taxonomy" id="386627"/>
    <lineage>
        <taxon>Eukaryota</taxon>
        <taxon>Fungi</taxon>
        <taxon>Dikarya</taxon>
        <taxon>Ascomycota</taxon>
        <taxon>Pezizomycotina</taxon>
        <taxon>Eurotiomycetes</taxon>
        <taxon>Chaetothyriomycetidae</taxon>
        <taxon>Chaetothyriales</taxon>
        <taxon>Herpotrichiellaceae</taxon>
        <taxon>Cladophialophora</taxon>
    </lineage>
</organism>
<sequence>MTNKKKTQKTAGRNPRPASSAPSDPARGPAAATNIDNGELNSGDHCPPKAAQLLSCAVDTDTSSDDVRVANLEPISTVAIQSDRSTLEEALRTLDLQDEDQTDPRAPVENYKHDPTFLGLPRELRNLVYGHLLTIDRGPELTLNPHRWEENFGNLSILRVSHQVRAEAWDVLKSTNIIVHVTVFTEANQPVKPNLMHGAEDHLHVQPYIQAGLFGLVKAEELNTSSALHIWLGESCGKDDANKTGRYRMQHNMMFVYSMRTYGFFCIELAARVNEYKSISIDVNPCPSAAPFEFILQELLLPLSIIRGADRVCFRNLMKIKIFANMGKEMMKRIHCPEEMTKTLTLFKDKGNECYKAGKYAVAICHYWLGGQALGHLLEQAEKHDWPVGSPGINGIYHVEADLNSNCAQAHHKLVLSRKGKNGKFRNIEGWQLDKAINFADAALAWAGVLDDQRGKAHFRRGVAFMDKAQYLIQFLGKLSQRELEQTKWSNATHCYGQAALDFYCAMQVAFKGKDMKILQSLYDQCRLKGDLSGDPELHEEVVAGIGLWKGDPRLFRNWRSWHMEFYMMYMLRQRASDEPVPEDEMKAVYERAGIRWRHAAGGVLKVHFVSR</sequence>
<evidence type="ECO:0000313" key="3">
    <source>
        <dbReference type="Proteomes" id="UP001172673"/>
    </source>
</evidence>
<evidence type="ECO:0000313" key="2">
    <source>
        <dbReference type="EMBL" id="KAJ9614060.1"/>
    </source>
</evidence>
<feature type="region of interest" description="Disordered" evidence="1">
    <location>
        <begin position="1"/>
        <end position="46"/>
    </location>
</feature>
<dbReference type="AlphaFoldDB" id="A0AA39CNA7"/>
<keyword evidence="3" id="KW-1185">Reference proteome</keyword>
<evidence type="ECO:0000256" key="1">
    <source>
        <dbReference type="SAM" id="MobiDB-lite"/>
    </source>
</evidence>